<comment type="caution">
    <text evidence="2">The sequence shown here is derived from an EMBL/GenBank/DDBJ whole genome shotgun (WGS) entry which is preliminary data.</text>
</comment>
<keyword evidence="3" id="KW-1185">Reference proteome</keyword>
<feature type="compositionally biased region" description="Pro residues" evidence="1">
    <location>
        <begin position="71"/>
        <end position="84"/>
    </location>
</feature>
<protein>
    <submittedName>
        <fullName evidence="2">Uncharacterized protein</fullName>
    </submittedName>
</protein>
<sequence>MSRSPPLPNPSIVNAGNLLPSVNVLFDEVLQRERSNSQSSPGSRSQSAWSGFPGPERNLMGRGNPVLVHGPLPPLQVGPRPTPQPTNRAPPSQRLTTERMNTDTNFPREAPAHVPGAYPVIPNRMGGRYAQTPCHPNGQPHAPGLMPHGAGVQAPSLRHRQARLATSASRQPRQVPGSAVPGSASSNAETSAQTATRLFHELMRAAGNPECSHCIHDIKIESRRQVAGSHGAVFSQYAHGNKPQHPTPLPSIEGLINIPFTPKPLNNQTLYGVSLTEILDFRDVLDDPRERVLDHSLNKIFLTIEHPGYPSVVQQISGNCPHRPVSRFNLAFSVAEAYYSYFTSNTFNPAIVQPSALVVRSITQIRLVNLYTTDRTNFRAHLAYVF</sequence>
<dbReference type="EMBL" id="JARJLG010000098">
    <property type="protein sequence ID" value="KAJ7746493.1"/>
    <property type="molecule type" value="Genomic_DNA"/>
</dbReference>
<evidence type="ECO:0000313" key="3">
    <source>
        <dbReference type="Proteomes" id="UP001215280"/>
    </source>
</evidence>
<dbReference type="Proteomes" id="UP001215280">
    <property type="component" value="Unassembled WGS sequence"/>
</dbReference>
<feature type="region of interest" description="Disordered" evidence="1">
    <location>
        <begin position="30"/>
        <end position="98"/>
    </location>
</feature>
<feature type="region of interest" description="Disordered" evidence="1">
    <location>
        <begin position="162"/>
        <end position="192"/>
    </location>
</feature>
<gene>
    <name evidence="2" type="ORF">DFH07DRAFT_591421</name>
</gene>
<feature type="compositionally biased region" description="Low complexity" evidence="1">
    <location>
        <begin position="36"/>
        <end position="51"/>
    </location>
</feature>
<accession>A0AAD7IMF3</accession>
<feature type="compositionally biased region" description="Polar residues" evidence="1">
    <location>
        <begin position="183"/>
        <end position="192"/>
    </location>
</feature>
<evidence type="ECO:0000313" key="2">
    <source>
        <dbReference type="EMBL" id="KAJ7746493.1"/>
    </source>
</evidence>
<feature type="compositionally biased region" description="Polar residues" evidence="1">
    <location>
        <begin position="85"/>
        <end position="95"/>
    </location>
</feature>
<organism evidence="2 3">
    <name type="scientific">Mycena maculata</name>
    <dbReference type="NCBI Taxonomy" id="230809"/>
    <lineage>
        <taxon>Eukaryota</taxon>
        <taxon>Fungi</taxon>
        <taxon>Dikarya</taxon>
        <taxon>Basidiomycota</taxon>
        <taxon>Agaricomycotina</taxon>
        <taxon>Agaricomycetes</taxon>
        <taxon>Agaricomycetidae</taxon>
        <taxon>Agaricales</taxon>
        <taxon>Marasmiineae</taxon>
        <taxon>Mycenaceae</taxon>
        <taxon>Mycena</taxon>
    </lineage>
</organism>
<dbReference type="AlphaFoldDB" id="A0AAD7IMF3"/>
<name>A0AAD7IMF3_9AGAR</name>
<proteinExistence type="predicted"/>
<evidence type="ECO:0000256" key="1">
    <source>
        <dbReference type="SAM" id="MobiDB-lite"/>
    </source>
</evidence>
<reference evidence="2" key="1">
    <citation type="submission" date="2023-03" db="EMBL/GenBank/DDBJ databases">
        <title>Massive genome expansion in bonnet fungi (Mycena s.s.) driven by repeated elements and novel gene families across ecological guilds.</title>
        <authorList>
            <consortium name="Lawrence Berkeley National Laboratory"/>
            <person name="Harder C.B."/>
            <person name="Miyauchi S."/>
            <person name="Viragh M."/>
            <person name="Kuo A."/>
            <person name="Thoen E."/>
            <person name="Andreopoulos B."/>
            <person name="Lu D."/>
            <person name="Skrede I."/>
            <person name="Drula E."/>
            <person name="Henrissat B."/>
            <person name="Morin E."/>
            <person name="Kohler A."/>
            <person name="Barry K."/>
            <person name="LaButti K."/>
            <person name="Morin E."/>
            <person name="Salamov A."/>
            <person name="Lipzen A."/>
            <person name="Mereny Z."/>
            <person name="Hegedus B."/>
            <person name="Baldrian P."/>
            <person name="Stursova M."/>
            <person name="Weitz H."/>
            <person name="Taylor A."/>
            <person name="Grigoriev I.V."/>
            <person name="Nagy L.G."/>
            <person name="Martin F."/>
            <person name="Kauserud H."/>
        </authorList>
    </citation>
    <scope>NUCLEOTIDE SEQUENCE</scope>
    <source>
        <strain evidence="2">CBHHK188m</strain>
    </source>
</reference>